<dbReference type="PANTHER" id="PTHR32194:SF0">
    <property type="entry name" value="ATP-DEPENDENT PROTEASE SUBUNIT HSLV"/>
    <property type="match status" value="1"/>
</dbReference>
<reference evidence="5" key="1">
    <citation type="submission" date="2013-08" db="EMBL/GenBank/DDBJ databases">
        <authorList>
            <person name="Mendez C."/>
            <person name="Richter M."/>
            <person name="Ferrer M."/>
            <person name="Sanchez J."/>
        </authorList>
    </citation>
    <scope>NUCLEOTIDE SEQUENCE</scope>
</reference>
<evidence type="ECO:0000256" key="1">
    <source>
        <dbReference type="ARBA" id="ARBA00022490"/>
    </source>
</evidence>
<dbReference type="SUPFAM" id="SSF56235">
    <property type="entry name" value="N-terminal nucleophile aminohydrolases (Ntn hydrolases)"/>
    <property type="match status" value="1"/>
</dbReference>
<evidence type="ECO:0000256" key="4">
    <source>
        <dbReference type="ARBA" id="ARBA00022942"/>
    </source>
</evidence>
<evidence type="ECO:0000256" key="3">
    <source>
        <dbReference type="ARBA" id="ARBA00022801"/>
    </source>
</evidence>
<keyword evidence="3 5" id="KW-0378">Hydrolase</keyword>
<keyword evidence="1" id="KW-0963">Cytoplasm</keyword>
<dbReference type="GO" id="GO:0005737">
    <property type="term" value="C:cytoplasm"/>
    <property type="evidence" value="ECO:0007669"/>
    <property type="project" value="TreeGrafter"/>
</dbReference>
<dbReference type="InterPro" id="IPR016050">
    <property type="entry name" value="Proteasome_bsu_CS"/>
</dbReference>
<dbReference type="PANTHER" id="PTHR32194">
    <property type="entry name" value="METALLOPROTEASE TLDD"/>
    <property type="match status" value="1"/>
</dbReference>
<dbReference type="PROSITE" id="PS51476">
    <property type="entry name" value="PROTEASOME_BETA_2"/>
    <property type="match status" value="1"/>
</dbReference>
<reference evidence="5" key="2">
    <citation type="journal article" date="2014" name="ISME J.">
        <title>Microbial stratification in low pH oxic and suboxic macroscopic growths along an acid mine drainage.</title>
        <authorList>
            <person name="Mendez-Garcia C."/>
            <person name="Mesa V."/>
            <person name="Sprenger R.R."/>
            <person name="Richter M."/>
            <person name="Diez M.S."/>
            <person name="Solano J."/>
            <person name="Bargiela R."/>
            <person name="Golyshina O.V."/>
            <person name="Manteca A."/>
            <person name="Ramos J.L."/>
            <person name="Gallego J.R."/>
            <person name="Llorente I."/>
            <person name="Martins Dos Santos V.A."/>
            <person name="Jensen O.N."/>
            <person name="Pelaez A.I."/>
            <person name="Sanchez J."/>
            <person name="Ferrer M."/>
        </authorList>
    </citation>
    <scope>NUCLEOTIDE SEQUENCE</scope>
</reference>
<organism evidence="5">
    <name type="scientific">mine drainage metagenome</name>
    <dbReference type="NCBI Taxonomy" id="410659"/>
    <lineage>
        <taxon>unclassified sequences</taxon>
        <taxon>metagenomes</taxon>
        <taxon>ecological metagenomes</taxon>
    </lineage>
</organism>
<comment type="caution">
    <text evidence="5">The sequence shown here is derived from an EMBL/GenBank/DDBJ whole genome shotgun (WGS) entry which is preliminary data.</text>
</comment>
<keyword evidence="4 5" id="KW-0647">Proteasome</keyword>
<gene>
    <name evidence="5" type="ORF">B1B_15895</name>
</gene>
<dbReference type="GO" id="GO:0008233">
    <property type="term" value="F:peptidase activity"/>
    <property type="evidence" value="ECO:0007669"/>
    <property type="project" value="UniProtKB-KW"/>
</dbReference>
<sequence length="91" mass="10189">MNEVLSTGTTTVAIVVKDAVVLATDRRVTADHFIAHKDGKKLHKLDTYAGMTIAGLVGDAQVLVRYMRAELELYRLQRKFGMPMRLLQRSS</sequence>
<name>T1A8R7_9ZZZZ</name>
<dbReference type="AlphaFoldDB" id="T1A8R7"/>
<evidence type="ECO:0000313" key="5">
    <source>
        <dbReference type="EMBL" id="EQD38255.1"/>
    </source>
</evidence>
<dbReference type="Pfam" id="PF00227">
    <property type="entry name" value="Proteasome"/>
    <property type="match status" value="1"/>
</dbReference>
<dbReference type="EMBL" id="AUZY01010577">
    <property type="protein sequence ID" value="EQD38255.1"/>
    <property type="molecule type" value="Genomic_DNA"/>
</dbReference>
<dbReference type="Gene3D" id="3.60.20.10">
    <property type="entry name" value="Glutamine Phosphoribosylpyrophosphate, subunit 1, domain 1"/>
    <property type="match status" value="1"/>
</dbReference>
<accession>T1A8R7</accession>
<proteinExistence type="predicted"/>
<dbReference type="InterPro" id="IPR023333">
    <property type="entry name" value="Proteasome_suB-type"/>
</dbReference>
<dbReference type="GO" id="GO:0051603">
    <property type="term" value="P:proteolysis involved in protein catabolic process"/>
    <property type="evidence" value="ECO:0007669"/>
    <property type="project" value="InterPro"/>
</dbReference>
<evidence type="ECO:0000256" key="2">
    <source>
        <dbReference type="ARBA" id="ARBA00022670"/>
    </source>
</evidence>
<dbReference type="InterPro" id="IPR001353">
    <property type="entry name" value="Proteasome_sua/b"/>
</dbReference>
<protein>
    <submittedName>
        <fullName evidence="5">Proteasome, alpha and beta subunits</fullName>
        <ecNumber evidence="5">3.4.25.-</ecNumber>
    </submittedName>
</protein>
<dbReference type="EC" id="3.4.25.-" evidence="5"/>
<dbReference type="PROSITE" id="PS00854">
    <property type="entry name" value="PROTEASOME_BETA_1"/>
    <property type="match status" value="1"/>
</dbReference>
<keyword evidence="2" id="KW-0645">Protease</keyword>
<dbReference type="GO" id="GO:0005839">
    <property type="term" value="C:proteasome core complex"/>
    <property type="evidence" value="ECO:0007669"/>
    <property type="project" value="InterPro"/>
</dbReference>
<dbReference type="InterPro" id="IPR029055">
    <property type="entry name" value="Ntn_hydrolases_N"/>
</dbReference>
<feature type="non-terminal residue" evidence="5">
    <location>
        <position position="91"/>
    </location>
</feature>